<keyword evidence="2" id="KW-0808">Transferase</keyword>
<evidence type="ECO:0000313" key="3">
    <source>
        <dbReference type="Proteomes" id="UP000034302"/>
    </source>
</evidence>
<dbReference type="InterPro" id="IPR029044">
    <property type="entry name" value="Nucleotide-diphossugar_trans"/>
</dbReference>
<dbReference type="EMBL" id="LBOV01000011">
    <property type="protein sequence ID" value="KKP43819.1"/>
    <property type="molecule type" value="Genomic_DNA"/>
</dbReference>
<dbReference type="Proteomes" id="UP000034302">
    <property type="component" value="Unassembled WGS sequence"/>
</dbReference>
<evidence type="ECO:0000313" key="2">
    <source>
        <dbReference type="EMBL" id="KKP43819.1"/>
    </source>
</evidence>
<dbReference type="GO" id="GO:0008879">
    <property type="term" value="F:glucose-1-phosphate thymidylyltransferase activity"/>
    <property type="evidence" value="ECO:0007669"/>
    <property type="project" value="UniProtKB-EC"/>
</dbReference>
<dbReference type="InterPro" id="IPR005908">
    <property type="entry name" value="G1P_thy_trans_l"/>
</dbReference>
<dbReference type="PANTHER" id="PTHR42883:SF2">
    <property type="entry name" value="THYMIDYLYLTRANSFERASE"/>
    <property type="match status" value="1"/>
</dbReference>
<gene>
    <name evidence="2" type="ORF">UR34_C0011G0073</name>
</gene>
<dbReference type="EC" id="2.7.7.24" evidence="2"/>
<comment type="caution">
    <text evidence="2">The sequence shown here is derived from an EMBL/GenBank/DDBJ whole genome shotgun (WGS) entry which is preliminary data.</text>
</comment>
<proteinExistence type="predicted"/>
<dbReference type="SUPFAM" id="SSF51161">
    <property type="entry name" value="Trimeric LpxA-like enzymes"/>
    <property type="match status" value="1"/>
</dbReference>
<evidence type="ECO:0000259" key="1">
    <source>
        <dbReference type="Pfam" id="PF00483"/>
    </source>
</evidence>
<dbReference type="SUPFAM" id="SSF53448">
    <property type="entry name" value="Nucleotide-diphospho-sugar transferases"/>
    <property type="match status" value="1"/>
</dbReference>
<dbReference type="Gene3D" id="3.90.550.10">
    <property type="entry name" value="Spore Coat Polysaccharide Biosynthesis Protein SpsA, Chain A"/>
    <property type="match status" value="1"/>
</dbReference>
<accession>A0A0F9ZI82</accession>
<dbReference type="AlphaFoldDB" id="A0A0F9ZI82"/>
<dbReference type="NCBIfam" id="TIGR01208">
    <property type="entry name" value="rmlA_long"/>
    <property type="match status" value="1"/>
</dbReference>
<organism evidence="2 3">
    <name type="scientific">candidate division WS6 bacterium GW2011_GWC1_33_20</name>
    <dbReference type="NCBI Taxonomy" id="1619089"/>
    <lineage>
        <taxon>Bacteria</taxon>
        <taxon>Candidatus Dojkabacteria</taxon>
    </lineage>
</organism>
<dbReference type="Gene3D" id="2.160.10.10">
    <property type="entry name" value="Hexapeptide repeat proteins"/>
    <property type="match status" value="1"/>
</dbReference>
<feature type="domain" description="Nucleotidyl transferase" evidence="1">
    <location>
        <begin position="2"/>
        <end position="241"/>
    </location>
</feature>
<reference evidence="2 3" key="1">
    <citation type="journal article" date="2015" name="Nature">
        <title>rRNA introns, odd ribosomes, and small enigmatic genomes across a large radiation of phyla.</title>
        <authorList>
            <person name="Brown C.T."/>
            <person name="Hug L.A."/>
            <person name="Thomas B.C."/>
            <person name="Sharon I."/>
            <person name="Castelle C.J."/>
            <person name="Singh A."/>
            <person name="Wilkins M.J."/>
            <person name="Williams K.H."/>
            <person name="Banfield J.F."/>
        </authorList>
    </citation>
    <scope>NUCLEOTIDE SEQUENCE [LARGE SCALE GENOMIC DNA]</scope>
</reference>
<protein>
    <submittedName>
        <fullName evidence="2">Glucose-1-phosphate thymidylyltransferase, glucose-1-phosphate thymidylyltransferase</fullName>
        <ecNumber evidence="2">2.7.7.24</ecNumber>
    </submittedName>
</protein>
<dbReference type="InterPro" id="IPR011004">
    <property type="entry name" value="Trimer_LpxA-like_sf"/>
</dbReference>
<dbReference type="Pfam" id="PF00483">
    <property type="entry name" value="NTP_transferase"/>
    <property type="match status" value="1"/>
</dbReference>
<keyword evidence="2" id="KW-0548">Nucleotidyltransferase</keyword>
<dbReference type="PATRIC" id="fig|1619089.3.peg.515"/>
<name>A0A0F9ZI82_9BACT</name>
<sequence length="362" mass="40364">MKALILAGGRGTRLRPLTHTKNKHMLPIGNRPMIERIILDAIDLGIKDIIININKGDKEIPELLGDGKRFGKSIKIQYIEQPEPNGMMYPIKLAEKLIGDEEFLFSAGDNILAGGLKQHYEDFKKKKSDAHVLVVKRPDYQNFGVAVMKDGKIIKTVEKPKEFVSDLVLSAIYFFTPCVFKAFEHVKPIDPKGTGKPEYYPPVINNWLVENGYTMTASEVTGWWKDTGAPEDIILANRLVLEREVLDICEGNVVDSKIEGNVEIKKGAQIKNCTLRGPISIAENVVLENSYVGPFTSIGADSIVKNVEIENSILMGNCNVHDLDRRLDSCLIGWNAEVTSKNTHPKADSMYIGDDSKVEISR</sequence>
<dbReference type="PANTHER" id="PTHR42883">
    <property type="entry name" value="GLUCOSE-1-PHOSPHATE THYMIDYLTRANSFERASE"/>
    <property type="match status" value="1"/>
</dbReference>
<dbReference type="InterPro" id="IPR005835">
    <property type="entry name" value="NTP_transferase_dom"/>
</dbReference>